<dbReference type="InterPro" id="IPR036388">
    <property type="entry name" value="WH-like_DNA-bd_sf"/>
</dbReference>
<protein>
    <recommendedName>
        <fullName evidence="4">HTH gntR-type domain-containing protein</fullName>
    </recommendedName>
</protein>
<dbReference type="STRING" id="1126833.VN24_18285"/>
<dbReference type="PROSITE" id="PS50949">
    <property type="entry name" value="HTH_GNTR"/>
    <property type="match status" value="1"/>
</dbReference>
<evidence type="ECO:0000256" key="3">
    <source>
        <dbReference type="ARBA" id="ARBA00023163"/>
    </source>
</evidence>
<keyword evidence="3" id="KW-0804">Transcription</keyword>
<dbReference type="PANTHER" id="PTHR43537">
    <property type="entry name" value="TRANSCRIPTIONAL REGULATOR, GNTR FAMILY"/>
    <property type="match status" value="1"/>
</dbReference>
<dbReference type="Pfam" id="PF00392">
    <property type="entry name" value="GntR"/>
    <property type="match status" value="1"/>
</dbReference>
<dbReference type="SMART" id="SM00345">
    <property type="entry name" value="HTH_GNTR"/>
    <property type="match status" value="1"/>
</dbReference>
<organism evidence="5 6">
    <name type="scientific">Paenibacillus beijingensis</name>
    <dbReference type="NCBI Taxonomy" id="1126833"/>
    <lineage>
        <taxon>Bacteria</taxon>
        <taxon>Bacillati</taxon>
        <taxon>Bacillota</taxon>
        <taxon>Bacilli</taxon>
        <taxon>Bacillales</taxon>
        <taxon>Paenibacillaceae</taxon>
        <taxon>Paenibacillus</taxon>
    </lineage>
</organism>
<sequence length="274" mass="31734">MVFLHSILYKKLEKFFTLYQNHAIMEVFKSGSFDLEGEGLMEMANKLVKETTTMAVYRRIYDLVLNGNFPPGEWIRERQLKELLGVSSTPIREALRMLVQERILESVPHHGVRVKDLSLKEIRDYYELRAELEGLAAELAAQRGSSTHFKQMEDLLRLQPEHFDNADHAQEAIDSNNQFHDLIVEASGNEALKSTLLHLRAGISWIQVMAWNRNKDQDRHSLTYHQHRGILEALINRDPKLARSRIHEHIWDSVSLMVSSPHEDVSGKIWSETT</sequence>
<dbReference type="Proteomes" id="UP000032633">
    <property type="component" value="Chromosome"/>
</dbReference>
<evidence type="ECO:0000259" key="4">
    <source>
        <dbReference type="PROSITE" id="PS50949"/>
    </source>
</evidence>
<dbReference type="CDD" id="cd07377">
    <property type="entry name" value="WHTH_GntR"/>
    <property type="match status" value="1"/>
</dbReference>
<dbReference type="EMBL" id="CP011058">
    <property type="protein sequence ID" value="AJY76149.1"/>
    <property type="molecule type" value="Genomic_DNA"/>
</dbReference>
<evidence type="ECO:0000313" key="6">
    <source>
        <dbReference type="Proteomes" id="UP000032633"/>
    </source>
</evidence>
<name>A0A0D5NLF9_9BACL</name>
<dbReference type="GO" id="GO:0003677">
    <property type="term" value="F:DNA binding"/>
    <property type="evidence" value="ECO:0007669"/>
    <property type="project" value="UniProtKB-KW"/>
</dbReference>
<dbReference type="SUPFAM" id="SSF48008">
    <property type="entry name" value="GntR ligand-binding domain-like"/>
    <property type="match status" value="1"/>
</dbReference>
<dbReference type="AlphaFoldDB" id="A0A0D5NLF9"/>
<evidence type="ECO:0000256" key="2">
    <source>
        <dbReference type="ARBA" id="ARBA00023125"/>
    </source>
</evidence>
<dbReference type="InterPro" id="IPR008920">
    <property type="entry name" value="TF_FadR/GntR_C"/>
</dbReference>
<reference evidence="5 6" key="1">
    <citation type="journal article" date="2015" name="J. Biotechnol.">
        <title>Complete genome sequence of Paenibacillus beijingensis 7188(T) (=DSM 24997(T)), a novel rhizobacterium from jujube garden soil.</title>
        <authorList>
            <person name="Kwak Y."/>
            <person name="Shin J.H."/>
        </authorList>
    </citation>
    <scope>NUCLEOTIDE SEQUENCE [LARGE SCALE GENOMIC DNA]</scope>
    <source>
        <strain evidence="5 6">DSM 24997</strain>
    </source>
</reference>
<dbReference type="InterPro" id="IPR000524">
    <property type="entry name" value="Tscrpt_reg_HTH_GntR"/>
</dbReference>
<gene>
    <name evidence="5" type="ORF">VN24_18285</name>
</gene>
<keyword evidence="1" id="KW-0805">Transcription regulation</keyword>
<accession>A0A0D5NLF9</accession>
<dbReference type="Pfam" id="PF07729">
    <property type="entry name" value="FCD"/>
    <property type="match status" value="1"/>
</dbReference>
<dbReference type="PANTHER" id="PTHR43537:SF24">
    <property type="entry name" value="GLUCONATE OPERON TRANSCRIPTIONAL REPRESSOR"/>
    <property type="match status" value="1"/>
</dbReference>
<dbReference type="SMART" id="SM00895">
    <property type="entry name" value="FCD"/>
    <property type="match status" value="1"/>
</dbReference>
<evidence type="ECO:0000256" key="1">
    <source>
        <dbReference type="ARBA" id="ARBA00023015"/>
    </source>
</evidence>
<dbReference type="GO" id="GO:0003700">
    <property type="term" value="F:DNA-binding transcription factor activity"/>
    <property type="evidence" value="ECO:0007669"/>
    <property type="project" value="InterPro"/>
</dbReference>
<keyword evidence="2" id="KW-0238">DNA-binding</keyword>
<dbReference type="HOGENOM" id="CLU_017584_5_1_9"/>
<feature type="domain" description="HTH gntR-type" evidence="4">
    <location>
        <begin position="50"/>
        <end position="117"/>
    </location>
</feature>
<dbReference type="SUPFAM" id="SSF46785">
    <property type="entry name" value="Winged helix' DNA-binding domain"/>
    <property type="match status" value="1"/>
</dbReference>
<dbReference type="KEGG" id="pbj:VN24_18285"/>
<dbReference type="InterPro" id="IPR036390">
    <property type="entry name" value="WH_DNA-bd_sf"/>
</dbReference>
<reference evidence="6" key="2">
    <citation type="submission" date="2015-03" db="EMBL/GenBank/DDBJ databases">
        <title>Genome sequence of Paenibacillus beijingensis strain DSM 24997T.</title>
        <authorList>
            <person name="Kwak Y."/>
            <person name="Shin J.-H."/>
        </authorList>
    </citation>
    <scope>NUCLEOTIDE SEQUENCE [LARGE SCALE GENOMIC DNA]</scope>
    <source>
        <strain evidence="6">DSM 24997</strain>
    </source>
</reference>
<dbReference type="Gene3D" id="1.10.10.10">
    <property type="entry name" value="Winged helix-like DNA-binding domain superfamily/Winged helix DNA-binding domain"/>
    <property type="match status" value="1"/>
</dbReference>
<dbReference type="Gene3D" id="1.20.120.530">
    <property type="entry name" value="GntR ligand-binding domain-like"/>
    <property type="match status" value="1"/>
</dbReference>
<dbReference type="InterPro" id="IPR011711">
    <property type="entry name" value="GntR_C"/>
</dbReference>
<dbReference type="PATRIC" id="fig|1126833.4.peg.4025"/>
<proteinExistence type="predicted"/>
<evidence type="ECO:0000313" key="5">
    <source>
        <dbReference type="EMBL" id="AJY76149.1"/>
    </source>
</evidence>
<keyword evidence="6" id="KW-1185">Reference proteome</keyword>